<dbReference type="SMART" id="SM00702">
    <property type="entry name" value="P4Hc"/>
    <property type="match status" value="1"/>
</dbReference>
<dbReference type="InterPro" id="IPR006620">
    <property type="entry name" value="Pro_4_hyd_alph"/>
</dbReference>
<comment type="cofactor">
    <cofactor evidence="1">
        <name>L-ascorbate</name>
        <dbReference type="ChEBI" id="CHEBI:38290"/>
    </cofactor>
</comment>
<dbReference type="GO" id="GO:0005506">
    <property type="term" value="F:iron ion binding"/>
    <property type="evidence" value="ECO:0007669"/>
    <property type="project" value="InterPro"/>
</dbReference>
<evidence type="ECO:0000256" key="1">
    <source>
        <dbReference type="ARBA" id="ARBA00001961"/>
    </source>
</evidence>
<reference evidence="5 6" key="1">
    <citation type="journal article" date="2016" name="Nat. Commun.">
        <title>Thousands of microbial genomes shed light on interconnected biogeochemical processes in an aquifer system.</title>
        <authorList>
            <person name="Anantharaman K."/>
            <person name="Brown C.T."/>
            <person name="Hug L.A."/>
            <person name="Sharon I."/>
            <person name="Castelle C.J."/>
            <person name="Probst A.J."/>
            <person name="Thomas B.C."/>
            <person name="Singh A."/>
            <person name="Wilkins M.J."/>
            <person name="Karaoz U."/>
            <person name="Brodie E.L."/>
            <person name="Williams K.H."/>
            <person name="Hubbard S.S."/>
            <person name="Banfield J.F."/>
        </authorList>
    </citation>
    <scope>NUCLEOTIDE SEQUENCE [LARGE SCALE GENOMIC DNA]</scope>
</reference>
<dbReference type="GO" id="GO:0031418">
    <property type="term" value="F:L-ascorbic acid binding"/>
    <property type="evidence" value="ECO:0007669"/>
    <property type="project" value="InterPro"/>
</dbReference>
<gene>
    <name evidence="5" type="ORF">A2419_00805</name>
</gene>
<organism evidence="5 6">
    <name type="scientific">Candidatus Adlerbacteria bacterium RIFOXYC1_FULL_48_26</name>
    <dbReference type="NCBI Taxonomy" id="1797247"/>
    <lineage>
        <taxon>Bacteria</taxon>
        <taxon>Candidatus Adleribacteriota</taxon>
    </lineage>
</organism>
<keyword evidence="2" id="KW-0223">Dioxygenase</keyword>
<dbReference type="InterPro" id="IPR044862">
    <property type="entry name" value="Pro_4_hyd_alph_FE2OG_OXY"/>
</dbReference>
<evidence type="ECO:0000313" key="5">
    <source>
        <dbReference type="EMBL" id="OGC87992.1"/>
    </source>
</evidence>
<proteinExistence type="predicted"/>
<feature type="domain" description="Prolyl 4-hydroxylase alpha subunit" evidence="4">
    <location>
        <begin position="38"/>
        <end position="249"/>
    </location>
</feature>
<dbReference type="AlphaFoldDB" id="A0A1F4Y224"/>
<dbReference type="Gene3D" id="2.60.120.620">
    <property type="entry name" value="q2cbj1_9rhob like domain"/>
    <property type="match status" value="1"/>
</dbReference>
<dbReference type="GO" id="GO:0016705">
    <property type="term" value="F:oxidoreductase activity, acting on paired donors, with incorporation or reduction of molecular oxygen"/>
    <property type="evidence" value="ECO:0007669"/>
    <property type="project" value="InterPro"/>
</dbReference>
<keyword evidence="3" id="KW-0560">Oxidoreductase</keyword>
<evidence type="ECO:0000256" key="3">
    <source>
        <dbReference type="ARBA" id="ARBA00023002"/>
    </source>
</evidence>
<name>A0A1F4Y224_9BACT</name>
<dbReference type="EMBL" id="MEXB01000014">
    <property type="protein sequence ID" value="OGC87992.1"/>
    <property type="molecule type" value="Genomic_DNA"/>
</dbReference>
<sequence>MGLFPSLEKIFKKDQSYELFTDVGFTHTVRPQVYTSPFRHIVIENFLPEARNAAIKENFARTLAMGLGGETSQDRFRHRTMYDLDLFWPEPSLEGPQSPFFSVSYFEMLRKLFDRPLSNDTILSYHHHDKSVDDNYIHNDFTEGYFVDAPLPNGINPWHFQCTHSAPPATEQSRAMPRALAAIYYLNDSWQLSDGGETAFFSANNHTALERKIEPVNNKLLVFEITPTSWHSYLKSAAPSRNSVAQWFFMPPQEAARRFPNKPLWKGSLGY</sequence>
<dbReference type="STRING" id="1797247.A2419_00805"/>
<evidence type="ECO:0000256" key="2">
    <source>
        <dbReference type="ARBA" id="ARBA00022964"/>
    </source>
</evidence>
<comment type="caution">
    <text evidence="5">The sequence shown here is derived from an EMBL/GenBank/DDBJ whole genome shotgun (WGS) entry which is preliminary data.</text>
</comment>
<dbReference type="Proteomes" id="UP000176568">
    <property type="component" value="Unassembled WGS sequence"/>
</dbReference>
<dbReference type="GO" id="GO:0051213">
    <property type="term" value="F:dioxygenase activity"/>
    <property type="evidence" value="ECO:0007669"/>
    <property type="project" value="UniProtKB-KW"/>
</dbReference>
<accession>A0A1F4Y224</accession>
<protein>
    <recommendedName>
        <fullName evidence="4">Prolyl 4-hydroxylase alpha subunit domain-containing protein</fullName>
    </recommendedName>
</protein>
<evidence type="ECO:0000259" key="4">
    <source>
        <dbReference type="SMART" id="SM00702"/>
    </source>
</evidence>
<evidence type="ECO:0000313" key="6">
    <source>
        <dbReference type="Proteomes" id="UP000176568"/>
    </source>
</evidence>
<dbReference type="Pfam" id="PF13640">
    <property type="entry name" value="2OG-FeII_Oxy_3"/>
    <property type="match status" value="1"/>
</dbReference>